<gene>
    <name evidence="2" type="ORF">V6243_05885</name>
</gene>
<protein>
    <submittedName>
        <fullName evidence="2">Uncharacterized protein</fullName>
    </submittedName>
</protein>
<name>A0ABU9GD05_COBMA</name>
<feature type="region of interest" description="Disordered" evidence="1">
    <location>
        <begin position="1"/>
        <end position="25"/>
    </location>
</feature>
<sequence>MADDIAEQDMPQDASGNLSMAWPPPQAGMTAMEDITIKVVPVKIPYKEFNFRM</sequence>
<dbReference type="EMBL" id="JBAKAP010000005">
    <property type="protein sequence ID" value="MEL0616357.1"/>
    <property type="molecule type" value="Genomic_DNA"/>
</dbReference>
<dbReference type="RefSeq" id="WP_341542086.1">
    <property type="nucleotide sequence ID" value="NZ_JBAKAP010000005.1"/>
</dbReference>
<organism evidence="2 3">
    <name type="scientific">Cobetia marina</name>
    <name type="common">Deleya marina</name>
    <dbReference type="NCBI Taxonomy" id="28258"/>
    <lineage>
        <taxon>Bacteria</taxon>
        <taxon>Pseudomonadati</taxon>
        <taxon>Pseudomonadota</taxon>
        <taxon>Gammaproteobacteria</taxon>
        <taxon>Oceanospirillales</taxon>
        <taxon>Halomonadaceae</taxon>
        <taxon>Cobetia</taxon>
    </lineage>
</organism>
<evidence type="ECO:0000256" key="1">
    <source>
        <dbReference type="SAM" id="MobiDB-lite"/>
    </source>
</evidence>
<evidence type="ECO:0000313" key="2">
    <source>
        <dbReference type="EMBL" id="MEL0616357.1"/>
    </source>
</evidence>
<dbReference type="Proteomes" id="UP001378242">
    <property type="component" value="Unassembled WGS sequence"/>
</dbReference>
<accession>A0ABU9GD05</accession>
<evidence type="ECO:0000313" key="3">
    <source>
        <dbReference type="Proteomes" id="UP001378242"/>
    </source>
</evidence>
<reference evidence="2 3" key="1">
    <citation type="submission" date="2024-02" db="EMBL/GenBank/DDBJ databases">
        <title>Bacteria isolated from the canopy kelp, Nereocystis luetkeana.</title>
        <authorList>
            <person name="Pfister C.A."/>
            <person name="Younker I.T."/>
            <person name="Light S.H."/>
        </authorList>
    </citation>
    <scope>NUCLEOTIDE SEQUENCE [LARGE SCALE GENOMIC DNA]</scope>
    <source>
        <strain evidence="2 3">TI.5.07</strain>
    </source>
</reference>
<comment type="caution">
    <text evidence="2">The sequence shown here is derived from an EMBL/GenBank/DDBJ whole genome shotgun (WGS) entry which is preliminary data.</text>
</comment>
<keyword evidence="3" id="KW-1185">Reference proteome</keyword>
<proteinExistence type="predicted"/>